<evidence type="ECO:0000313" key="3">
    <source>
        <dbReference type="Proteomes" id="UP001415857"/>
    </source>
</evidence>
<comment type="caution">
    <text evidence="2">The sequence shown here is derived from an EMBL/GenBank/DDBJ whole genome shotgun (WGS) entry which is preliminary data.</text>
</comment>
<name>A0AAP0RWY5_LIQFO</name>
<feature type="domain" description="Reverse transcriptase" evidence="1">
    <location>
        <begin position="175"/>
        <end position="303"/>
    </location>
</feature>
<dbReference type="PANTHER" id="PTHR46890:SF48">
    <property type="entry name" value="RNA-DIRECTED DNA POLYMERASE"/>
    <property type="match status" value="1"/>
</dbReference>
<protein>
    <recommendedName>
        <fullName evidence="1">Reverse transcriptase domain-containing protein</fullName>
    </recommendedName>
</protein>
<dbReference type="AlphaFoldDB" id="A0AAP0RWY5"/>
<dbReference type="InterPro" id="IPR052343">
    <property type="entry name" value="Retrotransposon-Effector_Assoc"/>
</dbReference>
<reference evidence="2 3" key="1">
    <citation type="journal article" date="2024" name="Plant J.">
        <title>Genome sequences and population genomics reveal climatic adaptation and genomic divergence between two closely related sweetgum species.</title>
        <authorList>
            <person name="Xu W.Q."/>
            <person name="Ren C.Q."/>
            <person name="Zhang X.Y."/>
            <person name="Comes H.P."/>
            <person name="Liu X.H."/>
            <person name="Li Y.G."/>
            <person name="Kettle C.J."/>
            <person name="Jalonen R."/>
            <person name="Gaisberger H."/>
            <person name="Ma Y.Z."/>
            <person name="Qiu Y.X."/>
        </authorList>
    </citation>
    <scope>NUCLEOTIDE SEQUENCE [LARGE SCALE GENOMIC DNA]</scope>
    <source>
        <strain evidence="2">Hangzhou</strain>
    </source>
</reference>
<dbReference type="InterPro" id="IPR000477">
    <property type="entry name" value="RT_dom"/>
</dbReference>
<evidence type="ECO:0000259" key="1">
    <source>
        <dbReference type="Pfam" id="PF00078"/>
    </source>
</evidence>
<sequence>MRLDRSFCKPQGLDDWRDSFCVAMLRSCFDHNPLLFVANKHSSTGPRSFRFINAWVSHPSFKEGLLLISPAHVVDYYKSLYAVNTFVPNNGFVIAMIPSLVTDIENDMLTAIPSTDDIKAVVFSMDPHSAPGLDGFGGFWDIMGEDVFKVITMFFEQGWLPTNFNSNFVVLIPKVPKADTITQYRPIAFANFLFKVIPKILLDRLSSIAARIISPNQTTFIKGRKIVENLGLASECFNLLDNKCFEGNVGIKFDVIKAFDTIEWQFLLQVLDQFGFSRKFTGWIHILLKSAKLSILINGVPCGFFSCSRARRPLFSFAFLLSRRSFK</sequence>
<keyword evidence="3" id="KW-1185">Reference proteome</keyword>
<dbReference type="PANTHER" id="PTHR46890">
    <property type="entry name" value="NON-LTR RETROLELEMENT REVERSE TRANSCRIPTASE-LIKE PROTEIN-RELATED"/>
    <property type="match status" value="1"/>
</dbReference>
<proteinExistence type="predicted"/>
<accession>A0AAP0RWY5</accession>
<dbReference type="Proteomes" id="UP001415857">
    <property type="component" value="Unassembled WGS sequence"/>
</dbReference>
<gene>
    <name evidence="2" type="ORF">L1049_015008</name>
</gene>
<dbReference type="Pfam" id="PF00078">
    <property type="entry name" value="RVT_1"/>
    <property type="match status" value="1"/>
</dbReference>
<evidence type="ECO:0000313" key="2">
    <source>
        <dbReference type="EMBL" id="KAK9286608.1"/>
    </source>
</evidence>
<organism evidence="2 3">
    <name type="scientific">Liquidambar formosana</name>
    <name type="common">Formosan gum</name>
    <dbReference type="NCBI Taxonomy" id="63359"/>
    <lineage>
        <taxon>Eukaryota</taxon>
        <taxon>Viridiplantae</taxon>
        <taxon>Streptophyta</taxon>
        <taxon>Embryophyta</taxon>
        <taxon>Tracheophyta</taxon>
        <taxon>Spermatophyta</taxon>
        <taxon>Magnoliopsida</taxon>
        <taxon>eudicotyledons</taxon>
        <taxon>Gunneridae</taxon>
        <taxon>Pentapetalae</taxon>
        <taxon>Saxifragales</taxon>
        <taxon>Altingiaceae</taxon>
        <taxon>Liquidambar</taxon>
    </lineage>
</organism>
<dbReference type="EMBL" id="JBBPBK010000004">
    <property type="protein sequence ID" value="KAK9286608.1"/>
    <property type="molecule type" value="Genomic_DNA"/>
</dbReference>